<organism evidence="8 9">
    <name type="scientific">Zhongshania aquimaris</name>
    <dbReference type="NCBI Taxonomy" id="2857107"/>
    <lineage>
        <taxon>Bacteria</taxon>
        <taxon>Pseudomonadati</taxon>
        <taxon>Pseudomonadota</taxon>
        <taxon>Gammaproteobacteria</taxon>
        <taxon>Cellvibrionales</taxon>
        <taxon>Spongiibacteraceae</taxon>
        <taxon>Zhongshania</taxon>
    </lineage>
</organism>
<keyword evidence="8" id="KW-0675">Receptor</keyword>
<feature type="domain" description="TonB-dependent receptor plug" evidence="7">
    <location>
        <begin position="41"/>
        <end position="149"/>
    </location>
</feature>
<reference evidence="8" key="1">
    <citation type="submission" date="2021-07" db="EMBL/GenBank/DDBJ databases">
        <title>Zhongshania sp. CAU 1632 isolated from seawater.</title>
        <authorList>
            <person name="Kim W."/>
        </authorList>
    </citation>
    <scope>NUCLEOTIDE SEQUENCE</scope>
    <source>
        <strain evidence="8">CAU 1632</strain>
    </source>
</reference>
<evidence type="ECO:0000259" key="7">
    <source>
        <dbReference type="Pfam" id="PF07715"/>
    </source>
</evidence>
<evidence type="ECO:0000256" key="5">
    <source>
        <dbReference type="SAM" id="SignalP"/>
    </source>
</evidence>
<keyword evidence="5" id="KW-0732">Signal</keyword>
<evidence type="ECO:0000256" key="3">
    <source>
        <dbReference type="PROSITE-ProRule" id="PRU01360"/>
    </source>
</evidence>
<evidence type="ECO:0000256" key="1">
    <source>
        <dbReference type="ARBA" id="ARBA00023065"/>
    </source>
</evidence>
<evidence type="ECO:0000313" key="9">
    <source>
        <dbReference type="Proteomes" id="UP001166291"/>
    </source>
</evidence>
<feature type="chain" id="PRO_5045403789" evidence="5">
    <location>
        <begin position="19"/>
        <end position="684"/>
    </location>
</feature>
<dbReference type="PANTHER" id="PTHR32552">
    <property type="entry name" value="FERRICHROME IRON RECEPTOR-RELATED"/>
    <property type="match status" value="1"/>
</dbReference>
<comment type="similarity">
    <text evidence="3 4">Belongs to the TonB-dependent receptor family.</text>
</comment>
<dbReference type="PANTHER" id="PTHR32552:SF81">
    <property type="entry name" value="TONB-DEPENDENT OUTER MEMBRANE RECEPTOR"/>
    <property type="match status" value="1"/>
</dbReference>
<dbReference type="RefSeq" id="WP_219044005.1">
    <property type="nucleotide sequence ID" value="NZ_JAHWDQ010000003.1"/>
</dbReference>
<dbReference type="PROSITE" id="PS52016">
    <property type="entry name" value="TONB_DEPENDENT_REC_3"/>
    <property type="match status" value="1"/>
</dbReference>
<keyword evidence="3" id="KW-0813">Transport</keyword>
<evidence type="ECO:0000259" key="6">
    <source>
        <dbReference type="Pfam" id="PF00593"/>
    </source>
</evidence>
<name>A0ABS6VTZ2_9GAMM</name>
<keyword evidence="3" id="KW-0812">Transmembrane</keyword>
<protein>
    <submittedName>
        <fullName evidence="8">TonB-dependent receptor</fullName>
    </submittedName>
</protein>
<comment type="subcellular location">
    <subcellularLocation>
        <location evidence="3">Cell outer membrane</location>
        <topology evidence="3">Multi-pass membrane protein</topology>
    </subcellularLocation>
</comment>
<sequence>MKRLAWVLLILCGNQVIAAEQKIETVEVEGRRINLVGEAVSASEGIVGQQEISLRPLLRTGEVLELVPGMVVTQHSGTGKANQYFLRGFNLDHGTDFATSVDGMPVNMRTHGHGQGYSDLNFLIPEVVSQLAYKKGAYYADVGDFSGAGGAQISTTRSLEQGLLELTLGEDNFYRVLAMNSLQIGGGTTTVAVEGNRYDGPWSDIEEDLDKINVFLKHAIPLEDGQLSFTVMAYDNSWNSADQIPSRAVEQGIIDELGSIDKTVGGESSRYSLNANLELGDWVGSAYVIDYDLNLWSNFTYFLDDETNGDQFEQVDNRTIYGGQLAYLLEGALAGRTMSNKFGGDLRVDDINEVGLYRSQARQRLGAIRSDQVTESSIGLYWENRITWTDSLRSVLGARYDYYDFDVDDKTGININSIDLSNNGGTSDDSISSVKASLIYTFNDEWEGYISAGQGFHSNDARGTTIRLDPTDGSVIDSVDPLVRSLGYEVGTRGFISDRINTSISLWTLELDSELLFVGDAGNTEPSRASERNGIEITGYYHFTDQISLDIEYAYTNSKFTESAPEGNKIPGAIKNVFQAGLNADFSSGWFGSLRVRHFGERPLLEDGSVKSDDSTIWNLRAGYRMSNWVFKADVLNLSDSDDHDIDYFYASRLASEPAGVATDDIHYHVIEPRTIRLSMGYKF</sequence>
<keyword evidence="3" id="KW-1134">Transmembrane beta strand</keyword>
<proteinExistence type="inferred from homology"/>
<dbReference type="EMBL" id="JAHWDQ010000003">
    <property type="protein sequence ID" value="MBW2941780.1"/>
    <property type="molecule type" value="Genomic_DNA"/>
</dbReference>
<dbReference type="InterPro" id="IPR039426">
    <property type="entry name" value="TonB-dep_rcpt-like"/>
</dbReference>
<accession>A0ABS6VTZ2</accession>
<keyword evidence="3" id="KW-0998">Cell outer membrane</keyword>
<keyword evidence="9" id="KW-1185">Reference proteome</keyword>
<evidence type="ECO:0000256" key="2">
    <source>
        <dbReference type="ARBA" id="ARBA00023077"/>
    </source>
</evidence>
<comment type="caution">
    <text evidence="8">The sequence shown here is derived from an EMBL/GenBank/DDBJ whole genome shotgun (WGS) entry which is preliminary data.</text>
</comment>
<dbReference type="InterPro" id="IPR000531">
    <property type="entry name" value="Beta-barrel_TonB"/>
</dbReference>
<gene>
    <name evidence="8" type="ORF">KXJ70_13370</name>
</gene>
<keyword evidence="1" id="KW-0406">Ion transport</keyword>
<evidence type="ECO:0000313" key="8">
    <source>
        <dbReference type="EMBL" id="MBW2941780.1"/>
    </source>
</evidence>
<keyword evidence="2 4" id="KW-0798">TonB box</keyword>
<dbReference type="Proteomes" id="UP001166291">
    <property type="component" value="Unassembled WGS sequence"/>
</dbReference>
<dbReference type="InterPro" id="IPR012910">
    <property type="entry name" value="Plug_dom"/>
</dbReference>
<evidence type="ECO:0000256" key="4">
    <source>
        <dbReference type="RuleBase" id="RU003357"/>
    </source>
</evidence>
<dbReference type="Pfam" id="PF07715">
    <property type="entry name" value="Plug"/>
    <property type="match status" value="1"/>
</dbReference>
<keyword evidence="3 4" id="KW-0472">Membrane</keyword>
<feature type="signal peptide" evidence="5">
    <location>
        <begin position="1"/>
        <end position="18"/>
    </location>
</feature>
<feature type="domain" description="TonB-dependent receptor-like beta-barrel" evidence="6">
    <location>
        <begin position="263"/>
        <end position="638"/>
    </location>
</feature>
<dbReference type="Pfam" id="PF00593">
    <property type="entry name" value="TonB_dep_Rec_b-barrel"/>
    <property type="match status" value="1"/>
</dbReference>